<dbReference type="EMBL" id="CAEZSF010000018">
    <property type="protein sequence ID" value="CAB4531049.1"/>
    <property type="molecule type" value="Genomic_DNA"/>
</dbReference>
<name>A0A6J6AYC5_9ZZZZ</name>
<accession>A0A6J6AYC5</accession>
<evidence type="ECO:0000313" key="1">
    <source>
        <dbReference type="EMBL" id="CAB4531049.1"/>
    </source>
</evidence>
<organism evidence="1">
    <name type="scientific">freshwater metagenome</name>
    <dbReference type="NCBI Taxonomy" id="449393"/>
    <lineage>
        <taxon>unclassified sequences</taxon>
        <taxon>metagenomes</taxon>
        <taxon>ecological metagenomes</taxon>
    </lineage>
</organism>
<sequence>MPTAKPGKALLFAASWLLSQVSAAVASALGAGPTALGAGPTALGAGSSEACVFVNEPKDNNVTTTARAALIAQRKLLGRVPSLVVW</sequence>
<proteinExistence type="predicted"/>
<protein>
    <submittedName>
        <fullName evidence="1">Unannotated protein</fullName>
    </submittedName>
</protein>
<gene>
    <name evidence="1" type="ORF">UFOPK1358_00337</name>
</gene>
<dbReference type="AlphaFoldDB" id="A0A6J6AYC5"/>
<reference evidence="1" key="1">
    <citation type="submission" date="2020-05" db="EMBL/GenBank/DDBJ databases">
        <authorList>
            <person name="Chiriac C."/>
            <person name="Salcher M."/>
            <person name="Ghai R."/>
            <person name="Kavagutti S V."/>
        </authorList>
    </citation>
    <scope>NUCLEOTIDE SEQUENCE</scope>
</reference>